<evidence type="ECO:0000313" key="7">
    <source>
        <dbReference type="Proteomes" id="UP000694562"/>
    </source>
</evidence>
<dbReference type="GO" id="GO:0005634">
    <property type="term" value="C:nucleus"/>
    <property type="evidence" value="ECO:0007669"/>
    <property type="project" value="UniProtKB-SubCell"/>
</dbReference>
<feature type="compositionally biased region" description="Basic and acidic residues" evidence="5">
    <location>
        <begin position="175"/>
        <end position="185"/>
    </location>
</feature>
<dbReference type="Proteomes" id="UP000694562">
    <property type="component" value="Unplaced"/>
</dbReference>
<evidence type="ECO:0000256" key="5">
    <source>
        <dbReference type="SAM" id="MobiDB-lite"/>
    </source>
</evidence>
<feature type="region of interest" description="Disordered" evidence="5">
    <location>
        <begin position="152"/>
        <end position="192"/>
    </location>
</feature>
<dbReference type="InterPro" id="IPR019140">
    <property type="entry name" value="MCM_complex-bd"/>
</dbReference>
<sequence length="714" mass="81177">MPCVADWLNNPFSIVQGIFAQNVPNSDWEKKVTEYFKEKLKENNATNWVPSLNDVPVHYLKPNSLVKFRCMVQDMFDPEFYMGVYETVDPNTNARVLHFGKYRDVAECGPQQEIDLNSSQTVTSERQTLYCVPVPGESAWVKEAYISASQARVSPSTSYTPSRHKRSYEEDEDMDLHPSKQKEQHMGSGGDIHGCVEPKRLETEASAGHHLISPNCSPPLDLNFPLPGEKGPACLVKVYESWDTFKVNDVLEVYGILSVDPVLSIVNNEESQPVIQLFCDSLENLVVRLQNPVEYENPTCIHRKMDSSALDPMECMDTAEEQRVHSPPASLVPRIHVILAQKLQHINPLLPACLNEEESKTFVSNFMSELSPVRAELLGFLTHALLGDSLAAEYLILHLISTVMSFQRSFESWTKYSRHTFKQSYARRDVLPLGKFTVNLSGCPRNSIFTEHIYRIIQQLVPASYRLQMTIENMNHSRFIPHKDYTANRLVSGVLQLASNTSLVVDETQLEQGQLDTTVTLLKRNSNCQVHVSISKGRFQELTSVHNVTALGNLITWQKVDYDFSYHQMEFPCNINVLITSEGRSLLPSDCQVHLQPQIIPPNMEEYMNSLLTAVLPSVLNKFRIYLSLLRLLDYSISDEVTKAVEEDFVEMRKNDPESITADDLHRTLLVARFLSLSAGQTTLSRERWLRAKQLEALRKARLQQQKCVNGNEL</sequence>
<comment type="similarity">
    <text evidence="2">Belongs to the MCMBP family.</text>
</comment>
<name>A0A8C4XLY3_FALTI</name>
<dbReference type="GO" id="GO:0006261">
    <property type="term" value="P:DNA-templated DNA replication"/>
    <property type="evidence" value="ECO:0007669"/>
    <property type="project" value="TreeGrafter"/>
</dbReference>
<proteinExistence type="inferred from homology"/>
<feature type="compositionally biased region" description="Polar residues" evidence="5">
    <location>
        <begin position="152"/>
        <end position="161"/>
    </location>
</feature>
<dbReference type="PANTHER" id="PTHR13489:SF0">
    <property type="entry name" value="MINI-CHROMOSOME MAINTENANCE COMPLEX-BINDING PROTEIN"/>
    <property type="match status" value="1"/>
</dbReference>
<keyword evidence="4" id="KW-0539">Nucleus</keyword>
<dbReference type="Ensembl" id="ENSFTIT00000006920.1">
    <property type="protein sequence ID" value="ENSFTIP00000006624.1"/>
    <property type="gene ID" value="ENSFTIG00000004557.1"/>
</dbReference>
<dbReference type="AlphaFoldDB" id="A0A8C4XLY3"/>
<evidence type="ECO:0000256" key="2">
    <source>
        <dbReference type="ARBA" id="ARBA00007925"/>
    </source>
</evidence>
<evidence type="ECO:0000256" key="3">
    <source>
        <dbReference type="ARBA" id="ARBA00015405"/>
    </source>
</evidence>
<organism evidence="6 7">
    <name type="scientific">Falco tinnunculus</name>
    <name type="common">Common kestrel</name>
    <dbReference type="NCBI Taxonomy" id="100819"/>
    <lineage>
        <taxon>Eukaryota</taxon>
        <taxon>Metazoa</taxon>
        <taxon>Chordata</taxon>
        <taxon>Craniata</taxon>
        <taxon>Vertebrata</taxon>
        <taxon>Euteleostomi</taxon>
        <taxon>Archelosauria</taxon>
        <taxon>Archosauria</taxon>
        <taxon>Dinosauria</taxon>
        <taxon>Saurischia</taxon>
        <taxon>Theropoda</taxon>
        <taxon>Coelurosauria</taxon>
        <taxon>Aves</taxon>
        <taxon>Neognathae</taxon>
        <taxon>Neoaves</taxon>
        <taxon>Telluraves</taxon>
        <taxon>Australaves</taxon>
        <taxon>Falconiformes</taxon>
        <taxon>Falconidae</taxon>
        <taxon>Falco</taxon>
    </lineage>
</organism>
<reference evidence="6" key="2">
    <citation type="submission" date="2025-09" db="UniProtKB">
        <authorList>
            <consortium name="Ensembl"/>
        </authorList>
    </citation>
    <scope>IDENTIFICATION</scope>
</reference>
<accession>A0A8C4XLY3</accession>
<dbReference type="GO" id="GO:0003682">
    <property type="term" value="F:chromatin binding"/>
    <property type="evidence" value="ECO:0007669"/>
    <property type="project" value="TreeGrafter"/>
</dbReference>
<reference evidence="6" key="1">
    <citation type="submission" date="2025-08" db="UniProtKB">
        <authorList>
            <consortium name="Ensembl"/>
        </authorList>
    </citation>
    <scope>IDENTIFICATION</scope>
</reference>
<dbReference type="OrthoDB" id="329666at2759"/>
<evidence type="ECO:0000256" key="1">
    <source>
        <dbReference type="ARBA" id="ARBA00004123"/>
    </source>
</evidence>
<dbReference type="OMA" id="EEHTEMI"/>
<dbReference type="Pfam" id="PF09739">
    <property type="entry name" value="MCM_bind"/>
    <property type="match status" value="3"/>
</dbReference>
<comment type="subcellular location">
    <subcellularLocation>
        <location evidence="1">Nucleus</location>
    </subcellularLocation>
</comment>
<keyword evidence="7" id="KW-1185">Reference proteome</keyword>
<dbReference type="PANTHER" id="PTHR13489">
    <property type="entry name" value="MINI-CHROMOSOME MAINTENANCE COMPLEX-BINDING PROTEIN"/>
    <property type="match status" value="1"/>
</dbReference>
<protein>
    <recommendedName>
        <fullName evidence="3">Mini-chromosome maintenance complex-binding protein</fullName>
    </recommendedName>
</protein>
<evidence type="ECO:0000313" key="6">
    <source>
        <dbReference type="Ensembl" id="ENSFTIP00000006624.1"/>
    </source>
</evidence>
<evidence type="ECO:0000256" key="4">
    <source>
        <dbReference type="ARBA" id="ARBA00023242"/>
    </source>
</evidence>